<keyword evidence="4" id="KW-0496">Mitochondrion</keyword>
<evidence type="ECO:0000256" key="7">
    <source>
        <dbReference type="ARBA" id="ARBA00035399"/>
    </source>
</evidence>
<organism evidence="9 10">
    <name type="scientific">Colletotrichum tofieldiae</name>
    <dbReference type="NCBI Taxonomy" id="708197"/>
    <lineage>
        <taxon>Eukaryota</taxon>
        <taxon>Fungi</taxon>
        <taxon>Dikarya</taxon>
        <taxon>Ascomycota</taxon>
        <taxon>Pezizomycotina</taxon>
        <taxon>Sordariomycetes</taxon>
        <taxon>Hypocreomycetidae</taxon>
        <taxon>Glomerellales</taxon>
        <taxon>Glomerellaceae</taxon>
        <taxon>Colletotrichum</taxon>
        <taxon>Colletotrichum spaethianum species complex</taxon>
    </lineage>
</organism>
<dbReference type="Gene3D" id="6.10.330.20">
    <property type="match status" value="1"/>
</dbReference>
<evidence type="ECO:0000256" key="8">
    <source>
        <dbReference type="SAM" id="MobiDB-lite"/>
    </source>
</evidence>
<feature type="region of interest" description="Disordered" evidence="8">
    <location>
        <begin position="204"/>
        <end position="300"/>
    </location>
</feature>
<dbReference type="PANTHER" id="PTHR21183:SF18">
    <property type="entry name" value="LARGE RIBOSOMAL SUBUNIT PROTEIN UL29M"/>
    <property type="match status" value="1"/>
</dbReference>
<dbReference type="Proteomes" id="UP000076552">
    <property type="component" value="Unassembled WGS sequence"/>
</dbReference>
<comment type="caution">
    <text evidence="9">The sequence shown here is derived from an EMBL/GenBank/DDBJ whole genome shotgun (WGS) entry which is preliminary data.</text>
</comment>
<comment type="subcellular location">
    <subcellularLocation>
        <location evidence="1">Mitochondrion</location>
    </subcellularLocation>
</comment>
<sequence length="300" mass="33780">LPEMANPNAMRPAIGRVMRLQETRQWLPTTSTAAAHPRTAAAYFSTSAAHSVRKTRDNNRLRGVSTMKRTGPREPLSVSWETLPKPANYKPEVAVDPNHGLWGFFYGKNKLMQTPKEDQAHGRAWTVEELRKKNWEDLHTLWYVCLKERNRISTTSRERERRRLGFGAYEANERDETVVTTMKAIKHVLTERFYVWEDARRLAEEDPEVDLSGEGEAYTPLSGYEEDVTSNKYLAEEVEAASAESPIVEAPVEPETGKKQTAPAAPLAEAKEKPAQAEQAEPAKPAQSKPAEPSLPTPKF</sequence>
<dbReference type="Pfam" id="PF06984">
    <property type="entry name" value="MRP-L47"/>
    <property type="match status" value="1"/>
</dbReference>
<dbReference type="STRING" id="708197.A0A161W639"/>
<dbReference type="EMBL" id="LFIV01000164">
    <property type="protein sequence ID" value="KZL66773.1"/>
    <property type="molecule type" value="Genomic_DNA"/>
</dbReference>
<dbReference type="InterPro" id="IPR010729">
    <property type="entry name" value="Ribosomal_uL29_mit"/>
</dbReference>
<keyword evidence="3 9" id="KW-0689">Ribosomal protein</keyword>
<accession>A0A161W639</accession>
<name>A0A161W639_9PEZI</name>
<feature type="non-terminal residue" evidence="9">
    <location>
        <position position="1"/>
    </location>
</feature>
<feature type="compositionally biased region" description="Low complexity" evidence="8">
    <location>
        <begin position="276"/>
        <end position="287"/>
    </location>
</feature>
<evidence type="ECO:0000256" key="3">
    <source>
        <dbReference type="ARBA" id="ARBA00022980"/>
    </source>
</evidence>
<dbReference type="PANTHER" id="PTHR21183">
    <property type="entry name" value="RIBOSOMAL PROTEIN L47, MITOCHONDRIAL-RELATED"/>
    <property type="match status" value="1"/>
</dbReference>
<dbReference type="AlphaFoldDB" id="A0A161W639"/>
<evidence type="ECO:0000256" key="6">
    <source>
        <dbReference type="ARBA" id="ARBA00035289"/>
    </source>
</evidence>
<gene>
    <name evidence="9" type="ORF">CT0861_06677</name>
</gene>
<evidence type="ECO:0000256" key="5">
    <source>
        <dbReference type="ARBA" id="ARBA00023274"/>
    </source>
</evidence>
<evidence type="ECO:0000313" key="10">
    <source>
        <dbReference type="Proteomes" id="UP000076552"/>
    </source>
</evidence>
<feature type="compositionally biased region" description="Low complexity" evidence="8">
    <location>
        <begin position="259"/>
        <end position="268"/>
    </location>
</feature>
<comment type="similarity">
    <text evidence="2">Belongs to the universal ribosomal protein uL29 family.</text>
</comment>
<evidence type="ECO:0000313" key="9">
    <source>
        <dbReference type="EMBL" id="KZL66773.1"/>
    </source>
</evidence>
<dbReference type="GO" id="GO:0005762">
    <property type="term" value="C:mitochondrial large ribosomal subunit"/>
    <property type="evidence" value="ECO:0007669"/>
    <property type="project" value="TreeGrafter"/>
</dbReference>
<evidence type="ECO:0000256" key="4">
    <source>
        <dbReference type="ARBA" id="ARBA00023128"/>
    </source>
</evidence>
<dbReference type="GO" id="GO:0003735">
    <property type="term" value="F:structural constituent of ribosome"/>
    <property type="evidence" value="ECO:0007669"/>
    <property type="project" value="InterPro"/>
</dbReference>
<feature type="compositionally biased region" description="Low complexity" evidence="8">
    <location>
        <begin position="240"/>
        <end position="251"/>
    </location>
</feature>
<dbReference type="GO" id="GO:0032543">
    <property type="term" value="P:mitochondrial translation"/>
    <property type="evidence" value="ECO:0007669"/>
    <property type="project" value="TreeGrafter"/>
</dbReference>
<protein>
    <recommendedName>
        <fullName evidence="6">Large ribosomal subunit protein uL29m</fullName>
    </recommendedName>
    <alternativeName>
        <fullName evidence="7">54S ribosomal protein L4, mitochondrial</fullName>
    </alternativeName>
</protein>
<proteinExistence type="inferred from homology"/>
<dbReference type="InterPro" id="IPR038340">
    <property type="entry name" value="MRP-L47_sf"/>
</dbReference>
<keyword evidence="10" id="KW-1185">Reference proteome</keyword>
<evidence type="ECO:0000256" key="2">
    <source>
        <dbReference type="ARBA" id="ARBA00009254"/>
    </source>
</evidence>
<reference evidence="9 10" key="1">
    <citation type="submission" date="2015-06" db="EMBL/GenBank/DDBJ databases">
        <title>Survival trade-offs in plant roots during colonization by closely related pathogenic and mutualistic fungi.</title>
        <authorList>
            <person name="Hacquard S."/>
            <person name="Kracher B."/>
            <person name="Hiruma K."/>
            <person name="Weinman A."/>
            <person name="Muench P."/>
            <person name="Garrido Oter R."/>
            <person name="Ver Loren van Themaat E."/>
            <person name="Dallerey J.-F."/>
            <person name="Damm U."/>
            <person name="Henrissat B."/>
            <person name="Lespinet O."/>
            <person name="Thon M."/>
            <person name="Kemen E."/>
            <person name="McHardy A.C."/>
            <person name="Schulze-Lefert P."/>
            <person name="O'Connell R.J."/>
        </authorList>
    </citation>
    <scope>NUCLEOTIDE SEQUENCE [LARGE SCALE GENOMIC DNA]</scope>
    <source>
        <strain evidence="9 10">0861</strain>
    </source>
</reference>
<keyword evidence="5" id="KW-0687">Ribonucleoprotein</keyword>
<evidence type="ECO:0000256" key="1">
    <source>
        <dbReference type="ARBA" id="ARBA00004173"/>
    </source>
</evidence>